<evidence type="ECO:0000256" key="1">
    <source>
        <dbReference type="SAM" id="Phobius"/>
    </source>
</evidence>
<keyword evidence="1" id="KW-1133">Transmembrane helix</keyword>
<evidence type="ECO:0000313" key="3">
    <source>
        <dbReference type="Proteomes" id="UP000694727"/>
    </source>
</evidence>
<dbReference type="Ensembl" id="ENSSSCT00025003012.1">
    <property type="protein sequence ID" value="ENSSSCP00025001099.1"/>
    <property type="gene ID" value="ENSSSCG00025002331.1"/>
</dbReference>
<keyword evidence="1" id="KW-0472">Membrane</keyword>
<organism evidence="2 3">
    <name type="scientific">Sus scrofa</name>
    <name type="common">Pig</name>
    <dbReference type="NCBI Taxonomy" id="9823"/>
    <lineage>
        <taxon>Eukaryota</taxon>
        <taxon>Metazoa</taxon>
        <taxon>Chordata</taxon>
        <taxon>Craniata</taxon>
        <taxon>Vertebrata</taxon>
        <taxon>Euteleostomi</taxon>
        <taxon>Mammalia</taxon>
        <taxon>Eutheria</taxon>
        <taxon>Laurasiatheria</taxon>
        <taxon>Artiodactyla</taxon>
        <taxon>Suina</taxon>
        <taxon>Suidae</taxon>
        <taxon>Sus</taxon>
    </lineage>
</organism>
<reference evidence="2" key="1">
    <citation type="submission" date="2025-08" db="UniProtKB">
        <authorList>
            <consortium name="Ensembl"/>
        </authorList>
    </citation>
    <scope>IDENTIFICATION</scope>
</reference>
<keyword evidence="1" id="KW-0812">Transmembrane</keyword>
<name>A0A8D0UG28_PIG</name>
<proteinExistence type="predicted"/>
<dbReference type="Proteomes" id="UP000694727">
    <property type="component" value="Unplaced"/>
</dbReference>
<protein>
    <submittedName>
        <fullName evidence="2">Uncharacterized protein</fullName>
    </submittedName>
</protein>
<feature type="transmembrane region" description="Helical" evidence="1">
    <location>
        <begin position="25"/>
        <end position="50"/>
    </location>
</feature>
<accession>A0A8D0UG28</accession>
<evidence type="ECO:0000313" key="2">
    <source>
        <dbReference type="Ensembl" id="ENSSSCP00025001099.1"/>
    </source>
</evidence>
<sequence length="96" mass="10792">SLRRSPTTIISSLPHCPMTHVTSWLLVWLLSLALPTAPLSVLCSLFAMLLKFHIYKLAGNTPRWTTKTCFTSTSTRITRPSAERSWIWSSTTTGKQ</sequence>
<dbReference type="AlphaFoldDB" id="A0A8D0UG28"/>